<gene>
    <name evidence="2" type="primary">Necator_chrX.g22410</name>
    <name evidence="2" type="ORF">RB195_022248</name>
</gene>
<feature type="compositionally biased region" description="Basic and acidic residues" evidence="1">
    <location>
        <begin position="60"/>
        <end position="75"/>
    </location>
</feature>
<protein>
    <submittedName>
        <fullName evidence="2">Uncharacterized protein</fullName>
    </submittedName>
</protein>
<organism evidence="2 3">
    <name type="scientific">Necator americanus</name>
    <name type="common">Human hookworm</name>
    <dbReference type="NCBI Taxonomy" id="51031"/>
    <lineage>
        <taxon>Eukaryota</taxon>
        <taxon>Metazoa</taxon>
        <taxon>Ecdysozoa</taxon>
        <taxon>Nematoda</taxon>
        <taxon>Chromadorea</taxon>
        <taxon>Rhabditida</taxon>
        <taxon>Rhabditina</taxon>
        <taxon>Rhabditomorpha</taxon>
        <taxon>Strongyloidea</taxon>
        <taxon>Ancylostomatidae</taxon>
        <taxon>Bunostominae</taxon>
        <taxon>Necator</taxon>
    </lineage>
</organism>
<comment type="caution">
    <text evidence="2">The sequence shown here is derived from an EMBL/GenBank/DDBJ whole genome shotgun (WGS) entry which is preliminary data.</text>
</comment>
<evidence type="ECO:0000256" key="1">
    <source>
        <dbReference type="SAM" id="MobiDB-lite"/>
    </source>
</evidence>
<proteinExistence type="predicted"/>
<evidence type="ECO:0000313" key="3">
    <source>
        <dbReference type="Proteomes" id="UP001303046"/>
    </source>
</evidence>
<accession>A0ABR1EEI4</accession>
<dbReference type="EMBL" id="JAVFWL010000006">
    <property type="protein sequence ID" value="KAK6761107.1"/>
    <property type="molecule type" value="Genomic_DNA"/>
</dbReference>
<sequence>MDKSDEVYNWLVEHLHDCMKKAQSSKTTKRRVSPVSLELTRQCRAGRAAGNQEARNALQRGDKRTPQREKSRSVG</sequence>
<name>A0ABR1EEI4_NECAM</name>
<keyword evidence="3" id="KW-1185">Reference proteome</keyword>
<feature type="region of interest" description="Disordered" evidence="1">
    <location>
        <begin position="20"/>
        <end position="75"/>
    </location>
</feature>
<reference evidence="2 3" key="1">
    <citation type="submission" date="2023-08" db="EMBL/GenBank/DDBJ databases">
        <title>A Necator americanus chromosomal reference genome.</title>
        <authorList>
            <person name="Ilik V."/>
            <person name="Petrzelkova K.J."/>
            <person name="Pardy F."/>
            <person name="Fuh T."/>
            <person name="Niatou-Singa F.S."/>
            <person name="Gouil Q."/>
            <person name="Baker L."/>
            <person name="Ritchie M.E."/>
            <person name="Jex A.R."/>
            <person name="Gazzola D."/>
            <person name="Li H."/>
            <person name="Toshio Fujiwara R."/>
            <person name="Zhan B."/>
            <person name="Aroian R.V."/>
            <person name="Pafco B."/>
            <person name="Schwarz E.M."/>
        </authorList>
    </citation>
    <scope>NUCLEOTIDE SEQUENCE [LARGE SCALE GENOMIC DNA]</scope>
    <source>
        <strain evidence="2 3">Aroian</strain>
        <tissue evidence="2">Whole animal</tissue>
    </source>
</reference>
<evidence type="ECO:0000313" key="2">
    <source>
        <dbReference type="EMBL" id="KAK6761107.1"/>
    </source>
</evidence>
<dbReference type="Proteomes" id="UP001303046">
    <property type="component" value="Unassembled WGS sequence"/>
</dbReference>